<evidence type="ECO:0000256" key="2">
    <source>
        <dbReference type="RuleBase" id="RU362097"/>
    </source>
</evidence>
<dbReference type="NCBIfam" id="TIGR01845">
    <property type="entry name" value="outer_NodT"/>
    <property type="match status" value="1"/>
</dbReference>
<keyword evidence="4" id="KW-1185">Reference proteome</keyword>
<proteinExistence type="inferred from homology"/>
<evidence type="ECO:0000256" key="1">
    <source>
        <dbReference type="ARBA" id="ARBA00007613"/>
    </source>
</evidence>
<comment type="similarity">
    <text evidence="1 2">Belongs to the outer membrane factor (OMF) (TC 1.B.17) family.</text>
</comment>
<dbReference type="InterPro" id="IPR010131">
    <property type="entry name" value="MdtP/NodT-like"/>
</dbReference>
<evidence type="ECO:0000313" key="3">
    <source>
        <dbReference type="EMBL" id="MCP1372982.1"/>
    </source>
</evidence>
<keyword evidence="2" id="KW-0812">Transmembrane</keyword>
<evidence type="ECO:0000313" key="4">
    <source>
        <dbReference type="Proteomes" id="UP001204615"/>
    </source>
</evidence>
<dbReference type="SUPFAM" id="SSF56954">
    <property type="entry name" value="Outer membrane efflux proteins (OEP)"/>
    <property type="match status" value="1"/>
</dbReference>
<sequence>MSRQPALPASRPLARSLQFLALTAISLWLAGCAVGPDYRRPDAPAVDRFTHDALPAATATADAADGDAQRFLAGRDVPEYWWATFGSAELDRRVQQALAHSPTIASAQAALRQAQENARAAGGALFPSVDASAGATREKQSAAASGVPGGAGPFTLYNASVSVGYTLDLFGGVRRGIEAQQAQADYQQAQRDSTYLTLAGNVVTASLQEASLREQVRATAQIVDWQRKTLDIAEQQQQIGARSLSDTLAVRAQLAATEATLPPLRAQLAAVRNRLATYLGSTPAQFDAAPLALDDVRLPQDIPVSLPSQLVDQRPDIRAASALLHAASAQVGVATANMLPQVTLSGSVGSQALSGGDLFSAGTRAWSLGLGLTQPLFRGGELLHRKRAAQAGLDKADADWQQTVLTAFQNVADALQALQYDAQTLAAQATAEQAASKRLELTREQYRIGATNYLNLLDAERSYQQAHITLIQARAARLSDTAALYTALGGGWRRDAAAPTAATASPSNVSR</sequence>
<dbReference type="EMBL" id="JAMZEK010000001">
    <property type="protein sequence ID" value="MCP1372982.1"/>
    <property type="molecule type" value="Genomic_DNA"/>
</dbReference>
<organism evidence="3 4">
    <name type="scientific">Dyella lutea</name>
    <dbReference type="NCBI Taxonomy" id="2950441"/>
    <lineage>
        <taxon>Bacteria</taxon>
        <taxon>Pseudomonadati</taxon>
        <taxon>Pseudomonadota</taxon>
        <taxon>Gammaproteobacteria</taxon>
        <taxon>Lysobacterales</taxon>
        <taxon>Rhodanobacteraceae</taxon>
        <taxon>Dyella</taxon>
    </lineage>
</organism>
<dbReference type="PROSITE" id="PS51257">
    <property type="entry name" value="PROKAR_LIPOPROTEIN"/>
    <property type="match status" value="1"/>
</dbReference>
<keyword evidence="2" id="KW-0449">Lipoprotein</keyword>
<gene>
    <name evidence="3" type="ORF">NC595_02795</name>
</gene>
<dbReference type="Proteomes" id="UP001204615">
    <property type="component" value="Unassembled WGS sequence"/>
</dbReference>
<comment type="subcellular location">
    <subcellularLocation>
        <location evidence="2">Cell outer membrane</location>
        <topology evidence="2">Lipid-anchor</topology>
    </subcellularLocation>
</comment>
<keyword evidence="2" id="KW-0564">Palmitate</keyword>
<dbReference type="Pfam" id="PF02321">
    <property type="entry name" value="OEP"/>
    <property type="match status" value="2"/>
</dbReference>
<accession>A0ABT1F6K6</accession>
<comment type="caution">
    <text evidence="3">The sequence shown here is derived from an EMBL/GenBank/DDBJ whole genome shotgun (WGS) entry which is preliminary data.</text>
</comment>
<dbReference type="Gene3D" id="1.20.1600.10">
    <property type="entry name" value="Outer membrane efflux proteins (OEP)"/>
    <property type="match status" value="1"/>
</dbReference>
<keyword evidence="2" id="KW-0472">Membrane</keyword>
<dbReference type="InterPro" id="IPR003423">
    <property type="entry name" value="OMP_efflux"/>
</dbReference>
<protein>
    <submittedName>
        <fullName evidence="3">Efflux transporter outer membrane subunit</fullName>
    </submittedName>
</protein>
<dbReference type="RefSeq" id="WP_253564754.1">
    <property type="nucleotide sequence ID" value="NZ_JAMZEK010000001.1"/>
</dbReference>
<keyword evidence="2" id="KW-1134">Transmembrane beta strand</keyword>
<dbReference type="Gene3D" id="2.20.200.10">
    <property type="entry name" value="Outer membrane efflux proteins (OEP)"/>
    <property type="match status" value="1"/>
</dbReference>
<reference evidence="3 4" key="1">
    <citation type="submission" date="2022-06" db="EMBL/GenBank/DDBJ databases">
        <title>Dyella sp. Sa strain:Sa Genome sequencing.</title>
        <authorList>
            <person name="Park S."/>
        </authorList>
    </citation>
    <scope>NUCLEOTIDE SEQUENCE [LARGE SCALE GENOMIC DNA]</scope>
    <source>
        <strain evidence="3 4">Sa</strain>
    </source>
</reference>
<dbReference type="PANTHER" id="PTHR30203:SF33">
    <property type="entry name" value="BLR4455 PROTEIN"/>
    <property type="match status" value="1"/>
</dbReference>
<dbReference type="PANTHER" id="PTHR30203">
    <property type="entry name" value="OUTER MEMBRANE CATION EFFLUX PROTEIN"/>
    <property type="match status" value="1"/>
</dbReference>
<name>A0ABT1F6K6_9GAMM</name>